<dbReference type="FunFam" id="3.20.110.10:FF:000001">
    <property type="entry name" value="Alpha-mannosidase"/>
    <property type="match status" value="1"/>
</dbReference>
<dbReference type="InterPro" id="IPR011013">
    <property type="entry name" value="Gal_mutarotase_sf_dom"/>
</dbReference>
<dbReference type="GO" id="GO:0046872">
    <property type="term" value="F:metal ion binding"/>
    <property type="evidence" value="ECO:0007669"/>
    <property type="project" value="UniProtKB-KW"/>
</dbReference>
<dbReference type="EMBL" id="JACVVK020000004">
    <property type="protein sequence ID" value="KAK7507345.1"/>
    <property type="molecule type" value="Genomic_DNA"/>
</dbReference>
<keyword evidence="5" id="KW-0732">Signal</keyword>
<dbReference type="Gene3D" id="2.60.40.1360">
    <property type="match status" value="1"/>
</dbReference>
<evidence type="ECO:0000256" key="7">
    <source>
        <dbReference type="ARBA" id="ARBA00022833"/>
    </source>
</evidence>
<evidence type="ECO:0000313" key="14">
    <source>
        <dbReference type="Proteomes" id="UP001519460"/>
    </source>
</evidence>
<evidence type="ECO:0000256" key="6">
    <source>
        <dbReference type="ARBA" id="ARBA00022801"/>
    </source>
</evidence>
<dbReference type="AlphaFoldDB" id="A0ABD0M774"/>
<accession>A0ABD0M774</accession>
<keyword evidence="7 11" id="KW-0862">Zinc</keyword>
<evidence type="ECO:0000259" key="12">
    <source>
        <dbReference type="SMART" id="SM00872"/>
    </source>
</evidence>
<organism evidence="13 14">
    <name type="scientific">Batillaria attramentaria</name>
    <dbReference type="NCBI Taxonomy" id="370345"/>
    <lineage>
        <taxon>Eukaryota</taxon>
        <taxon>Metazoa</taxon>
        <taxon>Spiralia</taxon>
        <taxon>Lophotrochozoa</taxon>
        <taxon>Mollusca</taxon>
        <taxon>Gastropoda</taxon>
        <taxon>Caenogastropoda</taxon>
        <taxon>Sorbeoconcha</taxon>
        <taxon>Cerithioidea</taxon>
        <taxon>Batillariidae</taxon>
        <taxon>Batillaria</taxon>
    </lineage>
</organism>
<dbReference type="Pfam" id="PF07748">
    <property type="entry name" value="Glyco_hydro_38C"/>
    <property type="match status" value="1"/>
</dbReference>
<evidence type="ECO:0000256" key="11">
    <source>
        <dbReference type="RuleBase" id="RU361199"/>
    </source>
</evidence>
<dbReference type="Pfam" id="PF21260">
    <property type="entry name" value="Laman-like_dom"/>
    <property type="match status" value="1"/>
</dbReference>
<proteinExistence type="inferred from homology"/>
<dbReference type="SMART" id="SM00872">
    <property type="entry name" value="Alpha-mann_mid"/>
    <property type="match status" value="1"/>
</dbReference>
<comment type="catalytic activity">
    <reaction evidence="1">
        <text>Hydrolysis of terminal, non-reducing alpha-D-mannose residues in alpha-D-mannosides.</text>
        <dbReference type="EC" id="3.2.1.24"/>
    </reaction>
</comment>
<dbReference type="PANTHER" id="PTHR11607:SF3">
    <property type="entry name" value="LYSOSOMAL ALPHA-MANNOSIDASE"/>
    <property type="match status" value="1"/>
</dbReference>
<dbReference type="Gene3D" id="1.20.1270.50">
    <property type="entry name" value="Glycoside hydrolase family 38, central domain"/>
    <property type="match status" value="2"/>
</dbReference>
<evidence type="ECO:0000256" key="2">
    <source>
        <dbReference type="ARBA" id="ARBA00009792"/>
    </source>
</evidence>
<dbReference type="InterPro" id="IPR048534">
    <property type="entry name" value="Man2a1-like_dom"/>
</dbReference>
<dbReference type="InterPro" id="IPR013780">
    <property type="entry name" value="Glyco_hydro_b"/>
</dbReference>
<dbReference type="InterPro" id="IPR037094">
    <property type="entry name" value="Glyco_hydro_38_cen_sf"/>
</dbReference>
<evidence type="ECO:0000256" key="3">
    <source>
        <dbReference type="ARBA" id="ARBA00012752"/>
    </source>
</evidence>
<dbReference type="Gene3D" id="3.20.110.10">
    <property type="entry name" value="Glycoside hydrolase 38, N terminal domain"/>
    <property type="match status" value="1"/>
</dbReference>
<comment type="caution">
    <text evidence="13">The sequence shown here is derived from an EMBL/GenBank/DDBJ whole genome shotgun (WGS) entry which is preliminary data.</text>
</comment>
<dbReference type="InterPro" id="IPR015341">
    <property type="entry name" value="Glyco_hydro_38_cen"/>
</dbReference>
<dbReference type="EC" id="3.2.1.-" evidence="11"/>
<dbReference type="InterPro" id="IPR027291">
    <property type="entry name" value="Glyco_hydro_38_N_sf"/>
</dbReference>
<keyword evidence="6 11" id="KW-0378">Hydrolase</keyword>
<keyword evidence="8" id="KW-1015">Disulfide bond</keyword>
<evidence type="ECO:0000256" key="8">
    <source>
        <dbReference type="ARBA" id="ARBA00023157"/>
    </source>
</evidence>
<dbReference type="SUPFAM" id="SSF88713">
    <property type="entry name" value="Glycoside hydrolase/deacetylase"/>
    <property type="match status" value="1"/>
</dbReference>
<dbReference type="FunFam" id="2.70.98.30:FF:000003">
    <property type="entry name" value="Alpha-mannosidase"/>
    <property type="match status" value="1"/>
</dbReference>
<gene>
    <name evidence="13" type="ORF">BaRGS_00001280</name>
</gene>
<dbReference type="Gene3D" id="2.70.98.30">
    <property type="entry name" value="Golgi alpha-mannosidase II, domain 4"/>
    <property type="match status" value="1"/>
</dbReference>
<dbReference type="InterPro" id="IPR041147">
    <property type="entry name" value="GH38_C"/>
</dbReference>
<keyword evidence="10 11" id="KW-0326">Glycosidase</keyword>
<dbReference type="Gene3D" id="2.60.40.1180">
    <property type="entry name" value="Golgi alpha-mannosidase II"/>
    <property type="match status" value="1"/>
</dbReference>
<dbReference type="FunFam" id="1.20.1270.50:FF:000003">
    <property type="entry name" value="Alpha-mannosidase"/>
    <property type="match status" value="1"/>
</dbReference>
<keyword evidence="9" id="KW-0325">Glycoprotein</keyword>
<dbReference type="InterPro" id="IPR028995">
    <property type="entry name" value="Glyco_hydro_57/38_cen_sf"/>
</dbReference>
<dbReference type="Pfam" id="PF09261">
    <property type="entry name" value="Alpha-mann_mid"/>
    <property type="match status" value="1"/>
</dbReference>
<reference evidence="13 14" key="1">
    <citation type="journal article" date="2023" name="Sci. Data">
        <title>Genome assembly of the Korean intertidal mud-creeper Batillaria attramentaria.</title>
        <authorList>
            <person name="Patra A.K."/>
            <person name="Ho P.T."/>
            <person name="Jun S."/>
            <person name="Lee S.J."/>
            <person name="Kim Y."/>
            <person name="Won Y.J."/>
        </authorList>
    </citation>
    <scope>NUCLEOTIDE SEQUENCE [LARGE SCALE GENOMIC DNA]</scope>
    <source>
        <strain evidence="13">Wonlab-2016</strain>
    </source>
</reference>
<dbReference type="InterPro" id="IPR011330">
    <property type="entry name" value="Glyco_hydro/deAcase_b/a-brl"/>
</dbReference>
<protein>
    <recommendedName>
        <fullName evidence="3 11">Alpha-mannosidase</fullName>
        <ecNumber evidence="11">3.2.1.-</ecNumber>
    </recommendedName>
</protein>
<dbReference type="Proteomes" id="UP001519460">
    <property type="component" value="Unassembled WGS sequence"/>
</dbReference>
<dbReference type="Pfam" id="PF17677">
    <property type="entry name" value="Glyco_hydro38C2"/>
    <property type="match status" value="1"/>
</dbReference>
<keyword evidence="14" id="KW-1185">Reference proteome</keyword>
<dbReference type="FunFam" id="2.60.40.1180:FF:000018">
    <property type="entry name" value="Alpha-mannosidase"/>
    <property type="match status" value="1"/>
</dbReference>
<dbReference type="InterPro" id="IPR011682">
    <property type="entry name" value="Glyco_hydro_38_C"/>
</dbReference>
<dbReference type="GO" id="GO:0004559">
    <property type="term" value="F:alpha-mannosidase activity"/>
    <property type="evidence" value="ECO:0007669"/>
    <property type="project" value="UniProtKB-EC"/>
</dbReference>
<dbReference type="InterPro" id="IPR000602">
    <property type="entry name" value="Glyco_hydro_38_N"/>
</dbReference>
<dbReference type="CDD" id="cd10810">
    <property type="entry name" value="GH38N_AMII_LAM_like"/>
    <property type="match status" value="1"/>
</dbReference>
<feature type="domain" description="Glycoside hydrolase family 38 central" evidence="12">
    <location>
        <begin position="378"/>
        <end position="455"/>
    </location>
</feature>
<name>A0ABD0M774_9CAEN</name>
<evidence type="ECO:0000256" key="1">
    <source>
        <dbReference type="ARBA" id="ARBA00000365"/>
    </source>
</evidence>
<dbReference type="SUPFAM" id="SSF74650">
    <property type="entry name" value="Galactose mutarotase-like"/>
    <property type="match status" value="1"/>
</dbReference>
<dbReference type="FunFam" id="1.20.1270.50:FF:000002">
    <property type="entry name" value="Alpha-mannosidase"/>
    <property type="match status" value="1"/>
</dbReference>
<dbReference type="SUPFAM" id="SSF88688">
    <property type="entry name" value="Families 57/38 glycoside transferase middle domain"/>
    <property type="match status" value="1"/>
</dbReference>
<evidence type="ECO:0000256" key="10">
    <source>
        <dbReference type="ARBA" id="ARBA00023295"/>
    </source>
</evidence>
<keyword evidence="4 11" id="KW-0479">Metal-binding</keyword>
<comment type="cofactor">
    <cofactor evidence="11">
        <name>Zn(2+)</name>
        <dbReference type="ChEBI" id="CHEBI:29105"/>
    </cofactor>
    <text evidence="11">Binds 1 zinc ion per subunit.</text>
</comment>
<evidence type="ECO:0000313" key="13">
    <source>
        <dbReference type="EMBL" id="KAK7507345.1"/>
    </source>
</evidence>
<evidence type="ECO:0000256" key="4">
    <source>
        <dbReference type="ARBA" id="ARBA00022723"/>
    </source>
</evidence>
<comment type="similarity">
    <text evidence="2 11">Belongs to the glycosyl hydrolase 38 family.</text>
</comment>
<dbReference type="Pfam" id="PF01074">
    <property type="entry name" value="Glyco_hydro_38N"/>
    <property type="match status" value="1"/>
</dbReference>
<dbReference type="PANTHER" id="PTHR11607">
    <property type="entry name" value="ALPHA-MANNOSIDASE"/>
    <property type="match status" value="1"/>
</dbReference>
<dbReference type="InterPro" id="IPR050843">
    <property type="entry name" value="Glycosyl_Hydrlase_38"/>
</dbReference>
<evidence type="ECO:0000256" key="9">
    <source>
        <dbReference type="ARBA" id="ARBA00023180"/>
    </source>
</evidence>
<sequence>MTAIFSTVKASGSKHGVLCRRSQFLSRIHSIFWRIYHPQERSKWRRRNLRLQQLQSSKDDMINVHVVPHTHDDVGWLMTVDQYYYREVQYILDSVIPELVADPQKRFIYVEIAFFARWFREQDDFMRHTVKNLVSQGQLEFILGGWCMNDEAGTHYNAIIDQHTLGFEFLRENFGDCGRPRVGWQIDPFGHSREMASLFARFGFDSLYFGRLDYQDKDKRQNTTTMEMIWHGSPNNLGPVSDLFTGVLQNGYGPPGGFCYDIHCGDDPIVDDSRLHDVNVKAEVDNFLKAMADQAKHYTTNHLMVTMGSDFQYQAAHNWYKNLDKLIKYVNEQQVTNGSKVNLLYSTPSCYTYHVNRANKTWTTKEDDFFPYAGRAHTFWTGYFTSRAALKNYVRRTNNFLQVVKQLDALAMLEDTDNSTYNIRILSEAMGVAQHHDAVSGTEKQVVAYDYAERLANGVNEGQKVVSDAFKKLLPLGTVPSPPRSFCTLLNISMCSVTETSNQFQVTVYNPVGRAVQWFVRVPVEGSAYNVVGPDGKPVQSECWPVENDTLRIPERKSSAAHVLVFPVSLPPLGFNVYFVSRKSEAERKPSTSMLPQTPVSSGDIFDLSGKKVVASFDMNTGLLVSIKNVETGDTVSVSQNFLYYVGHAGNNSKDDLQASGAYIFRPNSTEAYNLTMPKLTTSSYKSAYGTYVHQVQQQFSPWVSQSVRIYDDMPFVEFEWTVGPIPIDDKQGKEVISRFSTNLQTNGVFYTDANGREVLRRELNHRETWQLNQTEPVAGNYYPVNSRIYIRDETKKQQFTVMTDRSQGGSSLQDGEVELMVHRRLLHDDSLGVGEPLNETGADGKGLIVRGSHYVFVGPISTAASMHRDLGERLFMAPELSFTNVATTYADWSKNFRTTWSGLSASLPDNVHILTLEQFPAKGPVPTTEQPFLLRLEHFYEKGEDAKLSQPVTISLQELFTPFTITEATELTLGANLALSDLKRLNWQTQDGTVTPPLKKEDHTLRFKPLKSVTKVDDPISVTLNPMEIRTFQITIAKRG</sequence>
<evidence type="ECO:0000256" key="5">
    <source>
        <dbReference type="ARBA" id="ARBA00022729"/>
    </source>
</evidence>